<organism evidence="2 3">
    <name type="scientific">Tagetes erecta</name>
    <name type="common">African marigold</name>
    <dbReference type="NCBI Taxonomy" id="13708"/>
    <lineage>
        <taxon>Eukaryota</taxon>
        <taxon>Viridiplantae</taxon>
        <taxon>Streptophyta</taxon>
        <taxon>Embryophyta</taxon>
        <taxon>Tracheophyta</taxon>
        <taxon>Spermatophyta</taxon>
        <taxon>Magnoliopsida</taxon>
        <taxon>eudicotyledons</taxon>
        <taxon>Gunneridae</taxon>
        <taxon>Pentapetalae</taxon>
        <taxon>asterids</taxon>
        <taxon>campanulids</taxon>
        <taxon>Asterales</taxon>
        <taxon>Asteraceae</taxon>
        <taxon>Asteroideae</taxon>
        <taxon>Heliantheae alliance</taxon>
        <taxon>Tageteae</taxon>
        <taxon>Tagetes</taxon>
    </lineage>
</organism>
<feature type="signal peptide" evidence="1">
    <location>
        <begin position="1"/>
        <end position="15"/>
    </location>
</feature>
<dbReference type="AlphaFoldDB" id="A0AAD8LFP6"/>
<comment type="caution">
    <text evidence="2">The sequence shown here is derived from an EMBL/GenBank/DDBJ whole genome shotgun (WGS) entry which is preliminary data.</text>
</comment>
<evidence type="ECO:0000313" key="3">
    <source>
        <dbReference type="Proteomes" id="UP001229421"/>
    </source>
</evidence>
<accession>A0AAD8LFP6</accession>
<keyword evidence="1" id="KW-0732">Signal</keyword>
<evidence type="ECO:0000313" key="2">
    <source>
        <dbReference type="EMBL" id="KAK1440428.1"/>
    </source>
</evidence>
<dbReference type="EMBL" id="JAUHHV010000001">
    <property type="protein sequence ID" value="KAK1440428.1"/>
    <property type="molecule type" value="Genomic_DNA"/>
</dbReference>
<feature type="chain" id="PRO_5042276460" evidence="1">
    <location>
        <begin position="16"/>
        <end position="86"/>
    </location>
</feature>
<gene>
    <name evidence="2" type="ORF">QVD17_06255</name>
</gene>
<protein>
    <submittedName>
        <fullName evidence="2">Uncharacterized protein</fullName>
    </submittedName>
</protein>
<evidence type="ECO:0000256" key="1">
    <source>
        <dbReference type="SAM" id="SignalP"/>
    </source>
</evidence>
<proteinExistence type="predicted"/>
<name>A0AAD8LFP6_TARER</name>
<dbReference type="Proteomes" id="UP001229421">
    <property type="component" value="Unassembled WGS sequence"/>
</dbReference>
<sequence>MVAIVCILLLPEGYGGNELAGTLTRSAIYAALTASVASELLNRLLVYHMWLSSWTVAMFDDLHCMMLNLLTIQMSSLDDDNESYLI</sequence>
<keyword evidence="3" id="KW-1185">Reference proteome</keyword>
<reference evidence="2" key="1">
    <citation type="journal article" date="2023" name="bioRxiv">
        <title>Improved chromosome-level genome assembly for marigold (Tagetes erecta).</title>
        <authorList>
            <person name="Jiang F."/>
            <person name="Yuan L."/>
            <person name="Wang S."/>
            <person name="Wang H."/>
            <person name="Xu D."/>
            <person name="Wang A."/>
            <person name="Fan W."/>
        </authorList>
    </citation>
    <scope>NUCLEOTIDE SEQUENCE</scope>
    <source>
        <strain evidence="2">WSJ</strain>
        <tissue evidence="2">Leaf</tissue>
    </source>
</reference>